<evidence type="ECO:0000313" key="1">
    <source>
        <dbReference type="EMBL" id="KAH7991834.1"/>
    </source>
</evidence>
<protein>
    <submittedName>
        <fullName evidence="1">FERM domain-containing protein 4B</fullName>
    </submittedName>
</protein>
<dbReference type="EMBL" id="CM037616">
    <property type="protein sequence ID" value="KAH7991834.1"/>
    <property type="molecule type" value="Genomic_DNA"/>
</dbReference>
<name>A0ACB8EH09_9SAUR</name>
<reference evidence="1" key="1">
    <citation type="submission" date="2021-08" db="EMBL/GenBank/DDBJ databases">
        <title>The first chromosome-level gecko genome reveals the dynamic sex chromosomes of Neotropical dwarf geckos (Sphaerodactylidae: Sphaerodactylus).</title>
        <authorList>
            <person name="Pinto B.J."/>
            <person name="Keating S.E."/>
            <person name="Gamble T."/>
        </authorList>
    </citation>
    <scope>NUCLEOTIDE SEQUENCE</scope>
    <source>
        <strain evidence="1">TG3544</strain>
    </source>
</reference>
<evidence type="ECO:0000313" key="2">
    <source>
        <dbReference type="Proteomes" id="UP000827872"/>
    </source>
</evidence>
<dbReference type="Proteomes" id="UP000827872">
    <property type="component" value="Linkage Group LG03"/>
</dbReference>
<keyword evidence="2" id="KW-1185">Reference proteome</keyword>
<proteinExistence type="predicted"/>
<comment type="caution">
    <text evidence="1">The sequence shown here is derived from an EMBL/GenBank/DDBJ whole genome shotgun (WGS) entry which is preliminary data.</text>
</comment>
<sequence length="81" mass="9894">MKLVEALPTYGVHYYGVKDKQGIPWWLGISYKGIGQYDLQDKVKPRKILAEFWEYLFKCTWQEKQMERFGFSRVVFPYWYD</sequence>
<organism evidence="1 2">
    <name type="scientific">Sphaerodactylus townsendi</name>
    <dbReference type="NCBI Taxonomy" id="933632"/>
    <lineage>
        <taxon>Eukaryota</taxon>
        <taxon>Metazoa</taxon>
        <taxon>Chordata</taxon>
        <taxon>Craniata</taxon>
        <taxon>Vertebrata</taxon>
        <taxon>Euteleostomi</taxon>
        <taxon>Lepidosauria</taxon>
        <taxon>Squamata</taxon>
        <taxon>Bifurcata</taxon>
        <taxon>Gekkota</taxon>
        <taxon>Sphaerodactylidae</taxon>
        <taxon>Sphaerodactylus</taxon>
    </lineage>
</organism>
<accession>A0ACB8EH09</accession>
<gene>
    <name evidence="1" type="primary">FRMD4B_2</name>
    <name evidence="1" type="ORF">K3G42_013684</name>
</gene>